<evidence type="ECO:0000256" key="1">
    <source>
        <dbReference type="ARBA" id="ARBA00005578"/>
    </source>
</evidence>
<proteinExistence type="inferred from homology"/>
<dbReference type="SUPFAM" id="SSF82657">
    <property type="entry name" value="BolA-like"/>
    <property type="match status" value="1"/>
</dbReference>
<sequence>MQAEEVKQIIESELDGCTVYTTGEGCDFQVTAVGECFAGLTPVKKQQLVYGCLTEQIASGAIHAVSIKTFTPEQWAAKQ</sequence>
<dbReference type="RefSeq" id="WP_104003389.1">
    <property type="nucleotide sequence ID" value="NZ_FNVQ01000002.1"/>
</dbReference>
<evidence type="ECO:0000256" key="2">
    <source>
        <dbReference type="RuleBase" id="RU003860"/>
    </source>
</evidence>
<reference evidence="3 4" key="1">
    <citation type="submission" date="2016-10" db="EMBL/GenBank/DDBJ databases">
        <authorList>
            <person name="de Groot N.N."/>
        </authorList>
    </citation>
    <scope>NUCLEOTIDE SEQUENCE [LARGE SCALE GENOMIC DNA]</scope>
    <source>
        <strain evidence="3 4">DSM 22012</strain>
    </source>
</reference>
<comment type="similarity">
    <text evidence="1 2">Belongs to the BolA/IbaG family.</text>
</comment>
<evidence type="ECO:0000313" key="4">
    <source>
        <dbReference type="Proteomes" id="UP000236745"/>
    </source>
</evidence>
<dbReference type="PANTHER" id="PTHR46229:SF4">
    <property type="entry name" value="ACID STRESS PROTEIN IBAG"/>
    <property type="match status" value="1"/>
</dbReference>
<name>A0A1H6AYG3_9GAMM</name>
<dbReference type="Proteomes" id="UP000236745">
    <property type="component" value="Unassembled WGS sequence"/>
</dbReference>
<dbReference type="OrthoDB" id="9812890at2"/>
<dbReference type="InterPro" id="IPR050961">
    <property type="entry name" value="BolA/IbaG_stress_morph_reg"/>
</dbReference>
<dbReference type="InterPro" id="IPR036065">
    <property type="entry name" value="BolA-like_sf"/>
</dbReference>
<protein>
    <submittedName>
        <fullName evidence="3">Acid stress-induced BolA-like protein IbaG/YrbA, predicted regulator of iron metabolism</fullName>
    </submittedName>
</protein>
<accession>A0A1H6AYG3</accession>
<dbReference type="Gene3D" id="3.30.300.90">
    <property type="entry name" value="BolA-like"/>
    <property type="match status" value="1"/>
</dbReference>
<gene>
    <name evidence="3" type="ORF">SAMN05444390_102291</name>
</gene>
<dbReference type="PANTHER" id="PTHR46229">
    <property type="entry name" value="BOLA TRANSCRIPTION REGULATOR"/>
    <property type="match status" value="1"/>
</dbReference>
<keyword evidence="4" id="KW-1185">Reference proteome</keyword>
<dbReference type="InterPro" id="IPR002634">
    <property type="entry name" value="BolA"/>
</dbReference>
<dbReference type="Pfam" id="PF01722">
    <property type="entry name" value="BolA"/>
    <property type="match status" value="1"/>
</dbReference>
<organism evidence="3 4">
    <name type="scientific">Marinobacterium lutimaris</name>
    <dbReference type="NCBI Taxonomy" id="568106"/>
    <lineage>
        <taxon>Bacteria</taxon>
        <taxon>Pseudomonadati</taxon>
        <taxon>Pseudomonadota</taxon>
        <taxon>Gammaproteobacteria</taxon>
        <taxon>Oceanospirillales</taxon>
        <taxon>Oceanospirillaceae</taxon>
        <taxon>Marinobacterium</taxon>
    </lineage>
</organism>
<dbReference type="EMBL" id="FNVQ01000002">
    <property type="protein sequence ID" value="SEG53621.1"/>
    <property type="molecule type" value="Genomic_DNA"/>
</dbReference>
<dbReference type="AlphaFoldDB" id="A0A1H6AYG3"/>
<evidence type="ECO:0000313" key="3">
    <source>
        <dbReference type="EMBL" id="SEG53621.1"/>
    </source>
</evidence>
<dbReference type="PIRSF" id="PIRSF003113">
    <property type="entry name" value="BolA"/>
    <property type="match status" value="1"/>
</dbReference>